<dbReference type="Gene3D" id="3.40.50.720">
    <property type="entry name" value="NAD(P)-binding Rossmann-like Domain"/>
    <property type="match status" value="1"/>
</dbReference>
<dbReference type="SUPFAM" id="SSF51735">
    <property type="entry name" value="NAD(P)-binding Rossmann-fold domains"/>
    <property type="match status" value="1"/>
</dbReference>
<gene>
    <name evidence="4" type="ORF">M9Y10_002205</name>
</gene>
<keyword evidence="2" id="KW-0520">NAD</keyword>
<proteinExistence type="inferred from homology"/>
<evidence type="ECO:0000259" key="3">
    <source>
        <dbReference type="Pfam" id="PF01370"/>
    </source>
</evidence>
<accession>A0ABR2LAT8</accession>
<organism evidence="4 5">
    <name type="scientific">Tritrichomonas musculus</name>
    <dbReference type="NCBI Taxonomy" id="1915356"/>
    <lineage>
        <taxon>Eukaryota</taxon>
        <taxon>Metamonada</taxon>
        <taxon>Parabasalia</taxon>
        <taxon>Tritrichomonadida</taxon>
        <taxon>Tritrichomonadidae</taxon>
        <taxon>Tritrichomonas</taxon>
    </lineage>
</organism>
<comment type="caution">
    <text evidence="4">The sequence shown here is derived from an EMBL/GenBank/DDBJ whole genome shotgun (WGS) entry which is preliminary data.</text>
</comment>
<dbReference type="InterPro" id="IPR036291">
    <property type="entry name" value="NAD(P)-bd_dom_sf"/>
</dbReference>
<evidence type="ECO:0000256" key="2">
    <source>
        <dbReference type="ARBA" id="ARBA00023027"/>
    </source>
</evidence>
<feature type="domain" description="NAD-dependent epimerase/dehydratase" evidence="3">
    <location>
        <begin position="7"/>
        <end position="247"/>
    </location>
</feature>
<dbReference type="EMBL" id="JAPFFF010000001">
    <property type="protein sequence ID" value="KAK8899882.1"/>
    <property type="molecule type" value="Genomic_DNA"/>
</dbReference>
<evidence type="ECO:0000313" key="4">
    <source>
        <dbReference type="EMBL" id="KAK8899882.1"/>
    </source>
</evidence>
<evidence type="ECO:0000256" key="1">
    <source>
        <dbReference type="ARBA" id="ARBA00007637"/>
    </source>
</evidence>
<dbReference type="InterPro" id="IPR001509">
    <property type="entry name" value="Epimerase_deHydtase"/>
</dbReference>
<dbReference type="PANTHER" id="PTHR43574">
    <property type="entry name" value="EPIMERASE-RELATED"/>
    <property type="match status" value="1"/>
</dbReference>
<dbReference type="Gene3D" id="3.90.25.10">
    <property type="entry name" value="UDP-galactose 4-epimerase, domain 1"/>
    <property type="match status" value="1"/>
</dbReference>
<protein>
    <submittedName>
        <fullName evidence="4">GDP-mannose 3,5-epimerase 1</fullName>
    </submittedName>
</protein>
<comment type="similarity">
    <text evidence="1">Belongs to the NAD(P)-dependent epimerase/dehydratase family.</text>
</comment>
<reference evidence="4 5" key="1">
    <citation type="submission" date="2024-04" db="EMBL/GenBank/DDBJ databases">
        <title>Tritrichomonas musculus Genome.</title>
        <authorList>
            <person name="Alves-Ferreira E."/>
            <person name="Grigg M."/>
            <person name="Lorenzi H."/>
            <person name="Galac M."/>
        </authorList>
    </citation>
    <scope>NUCLEOTIDE SEQUENCE [LARGE SCALE GENOMIC DNA]</scope>
    <source>
        <strain evidence="4 5">EAF2021</strain>
    </source>
</reference>
<keyword evidence="5" id="KW-1185">Reference proteome</keyword>
<name>A0ABR2LAT8_9EUKA</name>
<evidence type="ECO:0000313" key="5">
    <source>
        <dbReference type="Proteomes" id="UP001470230"/>
    </source>
</evidence>
<dbReference type="InterPro" id="IPR033890">
    <property type="entry name" value="GDP-Man_epi"/>
</dbReference>
<sequence length="353" mass="40143">MSGKERVCIGGGAGFIGSHMAKYLRAKGHWVRCVDWADNEFWKPEEFCDEFLKLDLREYESCKKATEGIDWVFNFAADMGGMGFIQSNNAVILYNNLMCSSNMLEAAHRNGVKRFFYSSSACVYPEFKQTEVDVPALKEDDAWPAQPQDAYGVEKICTEELCKHFYLDFGMETRVARFHNIYGPFGTWRGGREKAPAAFCRKAITSEKEFEIWGDGEQTRSFTFIDDCVEGVFKLFLSDVHEPLNIGSSEMISMNNLAKLALSFAGKDIPITHHEGPEGVRGRNSDNTKILELLQWEPKTKLKDGLKKTYDWIKEQVEEAKNNGEDISQLAHSAPVKLKDIPELGTFREKDEY</sequence>
<dbReference type="CDD" id="cd05273">
    <property type="entry name" value="GME-like_SDR_e"/>
    <property type="match status" value="1"/>
</dbReference>
<dbReference type="Pfam" id="PF01370">
    <property type="entry name" value="Epimerase"/>
    <property type="match status" value="1"/>
</dbReference>
<dbReference type="Proteomes" id="UP001470230">
    <property type="component" value="Unassembled WGS sequence"/>
</dbReference>